<organism evidence="7 8">
    <name type="scientific">Thalassiosira oceanica</name>
    <name type="common">Marine diatom</name>
    <dbReference type="NCBI Taxonomy" id="159749"/>
    <lineage>
        <taxon>Eukaryota</taxon>
        <taxon>Sar</taxon>
        <taxon>Stramenopiles</taxon>
        <taxon>Ochrophyta</taxon>
        <taxon>Bacillariophyta</taxon>
        <taxon>Coscinodiscophyceae</taxon>
        <taxon>Thalassiosirophycidae</taxon>
        <taxon>Thalassiosirales</taxon>
        <taxon>Thalassiosiraceae</taxon>
        <taxon>Thalassiosira</taxon>
    </lineage>
</organism>
<dbReference type="AlphaFoldDB" id="K0R5M4"/>
<evidence type="ECO:0000256" key="2">
    <source>
        <dbReference type="ARBA" id="ARBA00005988"/>
    </source>
</evidence>
<dbReference type="OrthoDB" id="47466at2759"/>
<feature type="active site" description="Proton donor/acceptor" evidence="3">
    <location>
        <position position="344"/>
    </location>
</feature>
<sequence>MLSASFLLLSLTAALAASAAPAAPRSPRRRSYATVPGHPCIRSLEGTADAMSDLAEAHPSLASVITIGDSYLRENPGGAEANGAFPAGGYALKALVLTNGDAATASADKARVLIVAGHHPRELGPPELVLRFAERLLAGHGADAETTALLDRTEISLVFHANPDGRHVAEARRDLMWRKNANGGEHSSCGSSRLGVDLNRNYDFFWGDTSGGRASDDPCKSNYAGRRAFSEPESRAVRGLARRLFPRAQRRDDPEGSVDVPVGEDNTGVFVDVHSSGGYVFYPWGYEDSKSPDNDSLESLARKMASFNGYKLWAGGQPDFQYPVSGDASDYMYAAMGVASFGYEIGKAFYEDCDLFERKIAPDNIPSLMYVSRTARRPFRIAKGPDVLAFEVAEAGNANADEETGEATAMLLDVSVTASDDELLNSDFKTGRQGVEAVRLSVDVHPDDDDGGGAMMEMEPVGGTNNNSGRRSFELQVSTDGMAPGRHTMYSVAVDGAGYEGPVSAVFFDVPVRAAVETDQPTTSAPQTAEPTTAAPVSGAPTAARS</sequence>
<dbReference type="PROSITE" id="PS52035">
    <property type="entry name" value="PEPTIDASE_M14"/>
    <property type="match status" value="1"/>
</dbReference>
<dbReference type="GO" id="GO:0006508">
    <property type="term" value="P:proteolysis"/>
    <property type="evidence" value="ECO:0007669"/>
    <property type="project" value="InterPro"/>
</dbReference>
<dbReference type="SMART" id="SM00631">
    <property type="entry name" value="Zn_pept"/>
    <property type="match status" value="1"/>
</dbReference>
<dbReference type="InterPro" id="IPR000834">
    <property type="entry name" value="Peptidase_M14"/>
</dbReference>
<dbReference type="GO" id="GO:0008270">
    <property type="term" value="F:zinc ion binding"/>
    <property type="evidence" value="ECO:0007669"/>
    <property type="project" value="InterPro"/>
</dbReference>
<accession>K0R5M4</accession>
<dbReference type="SUPFAM" id="SSF53187">
    <property type="entry name" value="Zn-dependent exopeptidases"/>
    <property type="match status" value="1"/>
</dbReference>
<feature type="non-terminal residue" evidence="7">
    <location>
        <position position="546"/>
    </location>
</feature>
<evidence type="ECO:0000256" key="4">
    <source>
        <dbReference type="SAM" id="MobiDB-lite"/>
    </source>
</evidence>
<feature type="signal peptide" evidence="5">
    <location>
        <begin position="1"/>
        <end position="16"/>
    </location>
</feature>
<comment type="cofactor">
    <cofactor evidence="1">
        <name>Zn(2+)</name>
        <dbReference type="ChEBI" id="CHEBI:29105"/>
    </cofactor>
</comment>
<protein>
    <recommendedName>
        <fullName evidence="6">Peptidase M14 domain-containing protein</fullName>
    </recommendedName>
</protein>
<feature type="region of interest" description="Disordered" evidence="4">
    <location>
        <begin position="518"/>
        <end position="546"/>
    </location>
</feature>
<evidence type="ECO:0000256" key="3">
    <source>
        <dbReference type="PROSITE-ProRule" id="PRU01379"/>
    </source>
</evidence>
<proteinExistence type="inferred from homology"/>
<name>K0R5M4_THAOC</name>
<feature type="domain" description="Peptidase M14" evidence="6">
    <location>
        <begin position="40"/>
        <end position="364"/>
    </location>
</feature>
<dbReference type="Gene3D" id="3.40.630.10">
    <property type="entry name" value="Zn peptidases"/>
    <property type="match status" value="1"/>
</dbReference>
<dbReference type="PANTHER" id="PTHR11705:SF119">
    <property type="entry name" value="OS02G0119300 PROTEIN"/>
    <property type="match status" value="1"/>
</dbReference>
<dbReference type="Pfam" id="PF00246">
    <property type="entry name" value="Peptidase_M14"/>
    <property type="match status" value="1"/>
</dbReference>
<evidence type="ECO:0000313" key="7">
    <source>
        <dbReference type="EMBL" id="EJK43881.1"/>
    </source>
</evidence>
<dbReference type="EMBL" id="AGNL01050503">
    <property type="protein sequence ID" value="EJK43881.1"/>
    <property type="molecule type" value="Genomic_DNA"/>
</dbReference>
<feature type="chain" id="PRO_5003836084" description="Peptidase M14 domain-containing protein" evidence="5">
    <location>
        <begin position="17"/>
        <end position="546"/>
    </location>
</feature>
<evidence type="ECO:0000259" key="6">
    <source>
        <dbReference type="PROSITE" id="PS52035"/>
    </source>
</evidence>
<reference evidence="7 8" key="1">
    <citation type="journal article" date="2012" name="Genome Biol.">
        <title>Genome and low-iron response of an oceanic diatom adapted to chronic iron limitation.</title>
        <authorList>
            <person name="Lommer M."/>
            <person name="Specht M."/>
            <person name="Roy A.S."/>
            <person name="Kraemer L."/>
            <person name="Andreson R."/>
            <person name="Gutowska M.A."/>
            <person name="Wolf J."/>
            <person name="Bergner S.V."/>
            <person name="Schilhabel M.B."/>
            <person name="Klostermeier U.C."/>
            <person name="Beiko R.G."/>
            <person name="Rosenstiel P."/>
            <person name="Hippler M."/>
            <person name="Laroche J."/>
        </authorList>
    </citation>
    <scope>NUCLEOTIDE SEQUENCE [LARGE SCALE GENOMIC DNA]</scope>
    <source>
        <strain evidence="7 8">CCMP1005</strain>
    </source>
</reference>
<dbReference type="PANTHER" id="PTHR11705">
    <property type="entry name" value="PROTEASE FAMILY M14 CARBOXYPEPTIDASE A,B"/>
    <property type="match status" value="1"/>
</dbReference>
<dbReference type="eggNOG" id="KOG2650">
    <property type="taxonomic scope" value="Eukaryota"/>
</dbReference>
<dbReference type="GO" id="GO:0004181">
    <property type="term" value="F:metallocarboxypeptidase activity"/>
    <property type="evidence" value="ECO:0007669"/>
    <property type="project" value="InterPro"/>
</dbReference>
<keyword evidence="5" id="KW-0732">Signal</keyword>
<evidence type="ECO:0000313" key="8">
    <source>
        <dbReference type="Proteomes" id="UP000266841"/>
    </source>
</evidence>
<dbReference type="Proteomes" id="UP000266841">
    <property type="component" value="Unassembled WGS sequence"/>
</dbReference>
<feature type="compositionally biased region" description="Low complexity" evidence="4">
    <location>
        <begin position="521"/>
        <end position="536"/>
    </location>
</feature>
<gene>
    <name evidence="7" type="ORF">THAOC_37632</name>
</gene>
<evidence type="ECO:0000256" key="5">
    <source>
        <dbReference type="SAM" id="SignalP"/>
    </source>
</evidence>
<evidence type="ECO:0000256" key="1">
    <source>
        <dbReference type="ARBA" id="ARBA00001947"/>
    </source>
</evidence>
<dbReference type="GO" id="GO:0005615">
    <property type="term" value="C:extracellular space"/>
    <property type="evidence" value="ECO:0007669"/>
    <property type="project" value="TreeGrafter"/>
</dbReference>
<comment type="caution">
    <text evidence="7">The sequence shown here is derived from an EMBL/GenBank/DDBJ whole genome shotgun (WGS) entry which is preliminary data.</text>
</comment>
<comment type="similarity">
    <text evidence="2 3">Belongs to the peptidase M14 family.</text>
</comment>
<keyword evidence="8" id="KW-1185">Reference proteome</keyword>